<evidence type="ECO:0000313" key="5">
    <source>
        <dbReference type="EMBL" id="SZF06480.1"/>
    </source>
</evidence>
<evidence type="ECO:0000256" key="1">
    <source>
        <dbReference type="RuleBase" id="RU361178"/>
    </source>
</evidence>
<dbReference type="SUPFAM" id="SSF53098">
    <property type="entry name" value="Ribonuclease H-like"/>
    <property type="match status" value="1"/>
</dbReference>
<comment type="similarity">
    <text evidence="1">Belongs to the argonaute family.</text>
</comment>
<dbReference type="CDD" id="cd02846">
    <property type="entry name" value="PAZ_argonaute_like"/>
    <property type="match status" value="1"/>
</dbReference>
<feature type="compositionally biased region" description="Gly residues" evidence="2">
    <location>
        <begin position="70"/>
        <end position="83"/>
    </location>
</feature>
<dbReference type="Pfam" id="PF02171">
    <property type="entry name" value="Piwi"/>
    <property type="match status" value="1"/>
</dbReference>
<dbReference type="GO" id="GO:0003723">
    <property type="term" value="F:RNA binding"/>
    <property type="evidence" value="ECO:0007669"/>
    <property type="project" value="InterPro"/>
</dbReference>
<evidence type="ECO:0000256" key="2">
    <source>
        <dbReference type="SAM" id="MobiDB-lite"/>
    </source>
</evidence>
<dbReference type="SMART" id="SM00950">
    <property type="entry name" value="Piwi"/>
    <property type="match status" value="1"/>
</dbReference>
<feature type="region of interest" description="Disordered" evidence="2">
    <location>
        <begin position="1"/>
        <end position="160"/>
    </location>
</feature>
<protein>
    <submittedName>
        <fullName evidence="5">Protein argonaute-2-like</fullName>
    </submittedName>
</protein>
<dbReference type="InterPro" id="IPR012337">
    <property type="entry name" value="RNaseH-like_sf"/>
</dbReference>
<evidence type="ECO:0000259" key="3">
    <source>
        <dbReference type="PROSITE" id="PS50821"/>
    </source>
</evidence>
<dbReference type="PROSITE" id="PS50821">
    <property type="entry name" value="PAZ"/>
    <property type="match status" value="1"/>
</dbReference>
<dbReference type="Gene3D" id="3.40.50.2300">
    <property type="match status" value="1"/>
</dbReference>
<feature type="compositionally biased region" description="Basic and acidic residues" evidence="2">
    <location>
        <begin position="130"/>
        <end position="143"/>
    </location>
</feature>
<dbReference type="InterPro" id="IPR032474">
    <property type="entry name" value="Argonaute_N"/>
</dbReference>
<accession>A0A3B0RBT4</accession>
<organism evidence="5">
    <name type="scientific">Psoroptes ovis</name>
    <name type="common">Sheep scab mite</name>
    <dbReference type="NCBI Taxonomy" id="83912"/>
    <lineage>
        <taxon>Eukaryota</taxon>
        <taxon>Metazoa</taxon>
        <taxon>Ecdysozoa</taxon>
        <taxon>Arthropoda</taxon>
        <taxon>Chelicerata</taxon>
        <taxon>Arachnida</taxon>
        <taxon>Acari</taxon>
        <taxon>Acariformes</taxon>
        <taxon>Sarcoptiformes</taxon>
        <taxon>Astigmata</taxon>
        <taxon>Psoroptidia</taxon>
        <taxon>Sarcoptoidea</taxon>
        <taxon>Psoroptidae</taxon>
        <taxon>Psoroptes</taxon>
    </lineage>
</organism>
<feature type="domain" description="Piwi" evidence="4">
    <location>
        <begin position="679"/>
        <end position="964"/>
    </location>
</feature>
<gene>
    <name evidence="5" type="primary">PSOVI280g02490</name>
</gene>
<dbReference type="SMART" id="SM00949">
    <property type="entry name" value="PAZ"/>
    <property type="match status" value="1"/>
</dbReference>
<dbReference type="Gene3D" id="2.170.260.10">
    <property type="entry name" value="paz domain"/>
    <property type="match status" value="1"/>
</dbReference>
<dbReference type="InterPro" id="IPR036085">
    <property type="entry name" value="PAZ_dom_sf"/>
</dbReference>
<dbReference type="AlphaFoldDB" id="A0A3B0RBT4"/>
<dbReference type="GO" id="GO:0034587">
    <property type="term" value="P:piRNA processing"/>
    <property type="evidence" value="ECO:0007669"/>
    <property type="project" value="UniProtKB-ARBA"/>
</dbReference>
<feature type="domain" description="PAZ" evidence="3">
    <location>
        <begin position="373"/>
        <end position="475"/>
    </location>
</feature>
<dbReference type="Pfam" id="PF02170">
    <property type="entry name" value="PAZ"/>
    <property type="match status" value="1"/>
</dbReference>
<dbReference type="InterPro" id="IPR003100">
    <property type="entry name" value="PAZ_dom"/>
</dbReference>
<dbReference type="InterPro" id="IPR036397">
    <property type="entry name" value="RNaseH_sf"/>
</dbReference>
<feature type="compositionally biased region" description="Gly residues" evidence="2">
    <location>
        <begin position="7"/>
        <end position="31"/>
    </location>
</feature>
<feature type="compositionally biased region" description="Gly residues" evidence="2">
    <location>
        <begin position="96"/>
        <end position="109"/>
    </location>
</feature>
<name>A0A3B0RBT4_PSOOV</name>
<dbReference type="EMBL" id="LS999162">
    <property type="protein sequence ID" value="SZF06480.1"/>
    <property type="molecule type" value="mRNA"/>
</dbReference>
<dbReference type="PROSITE" id="PS50822">
    <property type="entry name" value="PIWI"/>
    <property type="match status" value="1"/>
</dbReference>
<dbReference type="InterPro" id="IPR003165">
    <property type="entry name" value="Piwi"/>
</dbReference>
<reference evidence="5" key="1">
    <citation type="submission" date="2018-09" db="EMBL/GenBank/DDBJ databases">
        <authorList>
            <person name="Parvin R."/>
            <person name="Begum J.A."/>
            <person name="Chowdhury E.H."/>
            <person name="Islam M.R."/>
            <person name="Harder T."/>
        </authorList>
    </citation>
    <scope>NUCLEOTIDE SEQUENCE</scope>
</reference>
<sequence>MDRNPKRGGGGRGGHGGGRGGYAGDRGGQGDSRGPQGSERGGRGRGGYGDDRGGQGDSRGPQGSERGGRGRGGYGGDRGGQGDSRGPQGSERGGRGRGGYGGDRGGQGDSRGPQGSERGGRGRGGYGGDRGGRQGGFDRRPEEPTNVPTGENYQIIRPSNMKKGDIGTEIELLSNFYKLEINDKTLYQYDIDIKEKIDESKPVKDQNEKFLQKHSRNLLRNWIDLNKDIFDTVPYAYDGWKILYSIEEFNLNEPFVKDELEYEIEGQKRKFSIIMKLVDKFSFQPLLDFYNQQTVNPAKLLKILTAMEILLGNVCEISNQFYQRKYFDTNDFQINKYFQIAAGFAKAIRMTEFGLAVNLHLKSACMISKTLNRVDELVVAYLGKQPDKLDDSNFCKLNKLCRHLKIFTNHCGKRTYVIDSIVKYRPNSKTIDKEKGTIADYFLNTYNIRVKNYPLIKTTGKNSKELPMELCYLVDKQFLANSKIDERVQQNLLSASTHKPQVYFSKTTKYIERIKKDGHQLIDQFGLNLMIKPAKLIGRVLPQPHQFRPGRSDKYHRTPDKTLKWVLFSMDPFFKSSNRGPNETLVKFADTIVREGSKVGLKFDPSTNGCIFSVNKDLITQQDVISIMKNINKDFKDLDVAFIVIPSNNRNIYSSEVYNLVKAFSERAVSNEESTSGYGFITQCLKSDNVKRLDTLLRKGYFQNLLNKVNGKVGGVNSIVDTNEYRKNNMKFDPAKTMVIGIDVNHPSIDEKSSSSVAAAVGSYDDLFSKYTASLSVQPKDRDEVITHLNIMIGELLQEYKKSNQRFPETLLVFRDGVSEGQFDKIKDIELPQIQKAALACNSKIKIVLFIVQKRHHTRFVSIRGGHGFKNDSHNVPSGTVVDNSIVDPKFDSFYVNSHFSPLGTSKPTKYVIIRDDLKMSPNQLQQLCFFMCFNCVRFRGVIAIPTPIRYADLCAYRSKLHIEAQTRVIKLNSKEKEEQLISKLNQWVKIDKKVQKLLYYC</sequence>
<dbReference type="PANTHER" id="PTHR22891">
    <property type="entry name" value="EUKARYOTIC TRANSLATION INITIATION FACTOR 2C"/>
    <property type="match status" value="1"/>
</dbReference>
<dbReference type="SUPFAM" id="SSF101690">
    <property type="entry name" value="PAZ domain"/>
    <property type="match status" value="1"/>
</dbReference>
<dbReference type="Pfam" id="PF16486">
    <property type="entry name" value="ArgoN"/>
    <property type="match status" value="1"/>
</dbReference>
<proteinExistence type="evidence at transcript level"/>
<dbReference type="Gene3D" id="3.30.420.10">
    <property type="entry name" value="Ribonuclease H-like superfamily/Ribonuclease H"/>
    <property type="match status" value="1"/>
</dbReference>
<evidence type="ECO:0000259" key="4">
    <source>
        <dbReference type="PROSITE" id="PS50822"/>
    </source>
</evidence>